<dbReference type="SUPFAM" id="SSF55874">
    <property type="entry name" value="ATPase domain of HSP90 chaperone/DNA topoisomerase II/histidine kinase"/>
    <property type="match status" value="1"/>
</dbReference>
<reference evidence="9 10" key="1">
    <citation type="submission" date="2018-11" db="EMBL/GenBank/DDBJ databases">
        <title>Sequencing the genomes of 1000 actinobacteria strains.</title>
        <authorList>
            <person name="Klenk H.-P."/>
        </authorList>
    </citation>
    <scope>NUCLEOTIDE SEQUENCE [LARGE SCALE GENOMIC DNA]</scope>
    <source>
        <strain evidence="9 10">DSM 44254</strain>
    </source>
</reference>
<keyword evidence="5" id="KW-0808">Transferase</keyword>
<dbReference type="Gene3D" id="3.30.565.10">
    <property type="entry name" value="Histidine kinase-like ATPase, C-terminal domain"/>
    <property type="match status" value="1"/>
</dbReference>
<evidence type="ECO:0000256" key="6">
    <source>
        <dbReference type="ARBA" id="ARBA00022777"/>
    </source>
</evidence>
<proteinExistence type="predicted"/>
<dbReference type="InterPro" id="IPR000014">
    <property type="entry name" value="PAS"/>
</dbReference>
<dbReference type="InterPro" id="IPR013656">
    <property type="entry name" value="PAS_4"/>
</dbReference>
<dbReference type="Gene3D" id="1.10.287.130">
    <property type="match status" value="1"/>
</dbReference>
<dbReference type="InterPro" id="IPR050736">
    <property type="entry name" value="Sensor_HK_Regulatory"/>
</dbReference>
<dbReference type="Pfam" id="PF08448">
    <property type="entry name" value="PAS_4"/>
    <property type="match status" value="1"/>
</dbReference>
<evidence type="ECO:0000313" key="9">
    <source>
        <dbReference type="EMBL" id="ROO86113.1"/>
    </source>
</evidence>
<dbReference type="InterPro" id="IPR035965">
    <property type="entry name" value="PAS-like_dom_sf"/>
</dbReference>
<dbReference type="Pfam" id="PF00512">
    <property type="entry name" value="HisKA"/>
    <property type="match status" value="1"/>
</dbReference>
<dbReference type="AlphaFoldDB" id="A0A3N1CXT8"/>
<dbReference type="Proteomes" id="UP000272400">
    <property type="component" value="Unassembled WGS sequence"/>
</dbReference>
<dbReference type="CDD" id="cd00130">
    <property type="entry name" value="PAS"/>
    <property type="match status" value="1"/>
</dbReference>
<dbReference type="InterPro" id="IPR036890">
    <property type="entry name" value="HATPase_C_sf"/>
</dbReference>
<dbReference type="GO" id="GO:0000155">
    <property type="term" value="F:phosphorelay sensor kinase activity"/>
    <property type="evidence" value="ECO:0007669"/>
    <property type="project" value="InterPro"/>
</dbReference>
<comment type="caution">
    <text evidence="9">The sequence shown here is derived from an EMBL/GenBank/DDBJ whole genome shotgun (WGS) entry which is preliminary data.</text>
</comment>
<dbReference type="SUPFAM" id="SSF47384">
    <property type="entry name" value="Homodimeric domain of signal transducing histidine kinase"/>
    <property type="match status" value="1"/>
</dbReference>
<evidence type="ECO:0000256" key="2">
    <source>
        <dbReference type="ARBA" id="ARBA00004236"/>
    </source>
</evidence>
<evidence type="ECO:0000256" key="3">
    <source>
        <dbReference type="ARBA" id="ARBA00012438"/>
    </source>
</evidence>
<dbReference type="NCBIfam" id="TIGR00229">
    <property type="entry name" value="sensory_box"/>
    <property type="match status" value="1"/>
</dbReference>
<dbReference type="CDD" id="cd00075">
    <property type="entry name" value="HATPase"/>
    <property type="match status" value="1"/>
</dbReference>
<evidence type="ECO:0000259" key="8">
    <source>
        <dbReference type="PROSITE" id="PS50109"/>
    </source>
</evidence>
<dbReference type="GO" id="GO:0005886">
    <property type="term" value="C:plasma membrane"/>
    <property type="evidence" value="ECO:0007669"/>
    <property type="project" value="UniProtKB-SubCell"/>
</dbReference>
<keyword evidence="4" id="KW-0597">Phosphoprotein</keyword>
<organism evidence="9 10">
    <name type="scientific">Actinocorallia herbida</name>
    <dbReference type="NCBI Taxonomy" id="58109"/>
    <lineage>
        <taxon>Bacteria</taxon>
        <taxon>Bacillati</taxon>
        <taxon>Actinomycetota</taxon>
        <taxon>Actinomycetes</taxon>
        <taxon>Streptosporangiales</taxon>
        <taxon>Thermomonosporaceae</taxon>
        <taxon>Actinocorallia</taxon>
    </lineage>
</organism>
<comment type="catalytic activity">
    <reaction evidence="1">
        <text>ATP + protein L-histidine = ADP + protein N-phospho-L-histidine.</text>
        <dbReference type="EC" id="2.7.13.3"/>
    </reaction>
</comment>
<protein>
    <recommendedName>
        <fullName evidence="3">histidine kinase</fullName>
        <ecNumber evidence="3">2.7.13.3</ecNumber>
    </recommendedName>
</protein>
<dbReference type="EC" id="2.7.13.3" evidence="3"/>
<dbReference type="PANTHER" id="PTHR43711:SF32">
    <property type="entry name" value="SENSOR-TYPE HISTIDINE KINASE PRRB"/>
    <property type="match status" value="1"/>
</dbReference>
<dbReference type="PANTHER" id="PTHR43711">
    <property type="entry name" value="TWO-COMPONENT HISTIDINE KINASE"/>
    <property type="match status" value="1"/>
</dbReference>
<dbReference type="PRINTS" id="PR00344">
    <property type="entry name" value="BCTRLSENSOR"/>
</dbReference>
<dbReference type="CDD" id="cd00082">
    <property type="entry name" value="HisKA"/>
    <property type="match status" value="1"/>
</dbReference>
<dbReference type="InterPro" id="IPR003594">
    <property type="entry name" value="HATPase_dom"/>
</dbReference>
<evidence type="ECO:0000256" key="7">
    <source>
        <dbReference type="ARBA" id="ARBA00023012"/>
    </source>
</evidence>
<keyword evidence="6" id="KW-0418">Kinase</keyword>
<dbReference type="OrthoDB" id="9808408at2"/>
<dbReference type="SMART" id="SM00091">
    <property type="entry name" value="PAS"/>
    <property type="match status" value="1"/>
</dbReference>
<dbReference type="PROSITE" id="PS50109">
    <property type="entry name" value="HIS_KIN"/>
    <property type="match status" value="1"/>
</dbReference>
<evidence type="ECO:0000256" key="5">
    <source>
        <dbReference type="ARBA" id="ARBA00022679"/>
    </source>
</evidence>
<dbReference type="RefSeq" id="WP_123665544.1">
    <property type="nucleotide sequence ID" value="NZ_RJKE01000001.1"/>
</dbReference>
<dbReference type="SUPFAM" id="SSF55785">
    <property type="entry name" value="PYP-like sensor domain (PAS domain)"/>
    <property type="match status" value="1"/>
</dbReference>
<evidence type="ECO:0000256" key="1">
    <source>
        <dbReference type="ARBA" id="ARBA00000085"/>
    </source>
</evidence>
<feature type="domain" description="Histidine kinase" evidence="8">
    <location>
        <begin position="192"/>
        <end position="400"/>
    </location>
</feature>
<sequence length="401" mass="44387">MAKTEAEVLFEAVAAPLAYLSVELVYLKVNRAYERTTGRSREGLLGRSVAELFPGDEAGEEYLALLDSMERVLTDRETDIMAVHRHDVEEPGSPGVLRERYWNITNTPIFDEEGKIVGILNQPQEVTTFVRREPDSAEFPEERVETLEAHMLAQTSQLHEVNQRLRRAQVKERRVSDALRKAVQEQREAVADASHDLRGPLTGLLTRLQVALDDPDADPRETLLATLQDAERLGDIVGDLLELARLEAGVPADTEPVDLPVLVGGELVHLAPRKTVRTHLDVGVIVDASRVRLARLVGNLLANAERHAASRIEVAVLVRDRQAVLEVMDDGPGIPDPDKEAVFRRFYRRADARRLDPGGTGLGLPIARQIAESHGGTLQATDRPDDLPGACLTLRLPLHRP</sequence>
<dbReference type="InterPro" id="IPR004358">
    <property type="entry name" value="Sig_transdc_His_kin-like_C"/>
</dbReference>
<dbReference type="InterPro" id="IPR005467">
    <property type="entry name" value="His_kinase_dom"/>
</dbReference>
<dbReference type="SMART" id="SM00387">
    <property type="entry name" value="HATPase_c"/>
    <property type="match status" value="1"/>
</dbReference>
<dbReference type="Pfam" id="PF02518">
    <property type="entry name" value="HATPase_c"/>
    <property type="match status" value="1"/>
</dbReference>
<dbReference type="InterPro" id="IPR003661">
    <property type="entry name" value="HisK_dim/P_dom"/>
</dbReference>
<dbReference type="SMART" id="SM00388">
    <property type="entry name" value="HisKA"/>
    <property type="match status" value="1"/>
</dbReference>
<dbReference type="InterPro" id="IPR036097">
    <property type="entry name" value="HisK_dim/P_sf"/>
</dbReference>
<evidence type="ECO:0000256" key="4">
    <source>
        <dbReference type="ARBA" id="ARBA00022553"/>
    </source>
</evidence>
<keyword evidence="10" id="KW-1185">Reference proteome</keyword>
<name>A0A3N1CXT8_9ACTN</name>
<evidence type="ECO:0000313" key="10">
    <source>
        <dbReference type="Proteomes" id="UP000272400"/>
    </source>
</evidence>
<comment type="subcellular location">
    <subcellularLocation>
        <location evidence="2">Cell membrane</location>
    </subcellularLocation>
</comment>
<gene>
    <name evidence="9" type="ORF">EDD29_3676</name>
</gene>
<dbReference type="EMBL" id="RJKE01000001">
    <property type="protein sequence ID" value="ROO86113.1"/>
    <property type="molecule type" value="Genomic_DNA"/>
</dbReference>
<keyword evidence="7" id="KW-0902">Two-component regulatory system</keyword>
<dbReference type="Gene3D" id="3.30.450.20">
    <property type="entry name" value="PAS domain"/>
    <property type="match status" value="1"/>
</dbReference>
<accession>A0A3N1CXT8</accession>